<dbReference type="EMBL" id="OC916928">
    <property type="protein sequence ID" value="CAD7645646.1"/>
    <property type="molecule type" value="Genomic_DNA"/>
</dbReference>
<accession>A0A7R9QHC0</accession>
<protein>
    <submittedName>
        <fullName evidence="1">Uncharacterized protein</fullName>
    </submittedName>
</protein>
<dbReference type="Proteomes" id="UP000728032">
    <property type="component" value="Unassembled WGS sequence"/>
</dbReference>
<name>A0A7R9QHC0_9ACAR</name>
<dbReference type="Gene3D" id="3.90.550.20">
    <property type="match status" value="1"/>
</dbReference>
<dbReference type="OrthoDB" id="409543at2759"/>
<dbReference type="PANTHER" id="PTHR46830">
    <property type="entry name" value="TRANSFERASE, PUTATIVE-RELATED"/>
    <property type="match status" value="1"/>
</dbReference>
<dbReference type="SUPFAM" id="SSF53448">
    <property type="entry name" value="Nucleotide-diphospho-sugar transferases"/>
    <property type="match status" value="1"/>
</dbReference>
<dbReference type="EMBL" id="CAJPVJ010002103">
    <property type="protein sequence ID" value="CAG2165778.1"/>
    <property type="molecule type" value="Genomic_DNA"/>
</dbReference>
<gene>
    <name evidence="1" type="ORF">ONB1V03_LOCUS5316</name>
</gene>
<dbReference type="PANTHER" id="PTHR46830:SF1">
    <property type="entry name" value="ALPHA-1,4-N-ACETYLGLUCOSAMINYLTRANSFERASE"/>
    <property type="match status" value="1"/>
</dbReference>
<evidence type="ECO:0000313" key="2">
    <source>
        <dbReference type="Proteomes" id="UP000728032"/>
    </source>
</evidence>
<dbReference type="AlphaFoldDB" id="A0A7R9QHC0"/>
<keyword evidence="2" id="KW-1185">Reference proteome</keyword>
<evidence type="ECO:0000313" key="1">
    <source>
        <dbReference type="EMBL" id="CAD7645646.1"/>
    </source>
</evidence>
<reference evidence="1" key="1">
    <citation type="submission" date="2020-11" db="EMBL/GenBank/DDBJ databases">
        <authorList>
            <person name="Tran Van P."/>
        </authorList>
    </citation>
    <scope>NUCLEOTIDE SEQUENCE</scope>
</reference>
<sequence>MSTGPAIGIYLDTDVYVIRPLDVFLKYEMTLDFEIYRDPPAVSNMIQITYRNARFLRHWIDGYRQYKPNVWFYNGGELPNMFISKTPQIIHRLKGEFCPESHQICHKLFTTYDESWRTDYYALHTFLRNNHFYHIWCVDNIDIQIYTFDEIIVSKMSTTFADMCRFVNFP</sequence>
<dbReference type="InterPro" id="IPR029044">
    <property type="entry name" value="Nucleotide-diphossugar_trans"/>
</dbReference>
<organism evidence="1">
    <name type="scientific">Oppiella nova</name>
    <dbReference type="NCBI Taxonomy" id="334625"/>
    <lineage>
        <taxon>Eukaryota</taxon>
        <taxon>Metazoa</taxon>
        <taxon>Ecdysozoa</taxon>
        <taxon>Arthropoda</taxon>
        <taxon>Chelicerata</taxon>
        <taxon>Arachnida</taxon>
        <taxon>Acari</taxon>
        <taxon>Acariformes</taxon>
        <taxon>Sarcoptiformes</taxon>
        <taxon>Oribatida</taxon>
        <taxon>Brachypylina</taxon>
        <taxon>Oppioidea</taxon>
        <taxon>Oppiidae</taxon>
        <taxon>Oppiella</taxon>
    </lineage>
</organism>
<proteinExistence type="predicted"/>